<dbReference type="SMART" id="SM01360">
    <property type="entry name" value="A2M"/>
    <property type="match status" value="1"/>
</dbReference>
<dbReference type="InterPro" id="IPR047565">
    <property type="entry name" value="Alpha-macroglob_thiol-ester_cl"/>
</dbReference>
<evidence type="ECO:0008006" key="7">
    <source>
        <dbReference type="Google" id="ProtNLM"/>
    </source>
</evidence>
<protein>
    <recommendedName>
        <fullName evidence="7">Alpha-2-macroglobulin family protein</fullName>
    </recommendedName>
</protein>
<evidence type="ECO:0000313" key="6">
    <source>
        <dbReference type="Proteomes" id="UP000283387"/>
    </source>
</evidence>
<dbReference type="InterPro" id="IPR002890">
    <property type="entry name" value="MG2"/>
</dbReference>
<dbReference type="InterPro" id="IPR041203">
    <property type="entry name" value="Bact_A2M_MG5"/>
</dbReference>
<dbReference type="InterPro" id="IPR041246">
    <property type="entry name" value="Bact_MG10"/>
</dbReference>
<name>A0A419WBB9_9BACT</name>
<dbReference type="PROSITE" id="PS51257">
    <property type="entry name" value="PROKAR_LIPOPROTEIN"/>
    <property type="match status" value="1"/>
</dbReference>
<feature type="domain" description="Alpha-2-macroglobulin" evidence="4">
    <location>
        <begin position="1191"/>
        <end position="1280"/>
    </location>
</feature>
<dbReference type="PANTHER" id="PTHR40094:SF1">
    <property type="entry name" value="UBIQUITIN DOMAIN-CONTAINING PROTEIN"/>
    <property type="match status" value="1"/>
</dbReference>
<dbReference type="InterPro" id="IPR041462">
    <property type="entry name" value="Bact_A2M_MG6"/>
</dbReference>
<dbReference type="InterPro" id="IPR011625">
    <property type="entry name" value="A2M_N_BRD"/>
</dbReference>
<dbReference type="Gene3D" id="2.60.40.1930">
    <property type="match status" value="1"/>
</dbReference>
<dbReference type="GO" id="GO:0004866">
    <property type="term" value="F:endopeptidase inhibitor activity"/>
    <property type="evidence" value="ECO:0007669"/>
    <property type="project" value="InterPro"/>
</dbReference>
<evidence type="ECO:0000256" key="2">
    <source>
        <dbReference type="ARBA" id="ARBA00022729"/>
    </source>
</evidence>
<dbReference type="Pfam" id="PF07703">
    <property type="entry name" value="A2M_BRD"/>
    <property type="match status" value="1"/>
</dbReference>
<dbReference type="SMART" id="SM01359">
    <property type="entry name" value="A2M_N_2"/>
    <property type="match status" value="1"/>
</dbReference>
<dbReference type="Gene3D" id="1.50.10.20">
    <property type="match status" value="1"/>
</dbReference>
<gene>
    <name evidence="5" type="ORF">BC643_3101</name>
</gene>
<dbReference type="PANTHER" id="PTHR40094">
    <property type="entry name" value="ALPHA-2-MACROGLOBULIN HOMOLOG"/>
    <property type="match status" value="1"/>
</dbReference>
<dbReference type="Pfam" id="PF01835">
    <property type="entry name" value="MG2"/>
    <property type="match status" value="1"/>
</dbReference>
<comment type="caution">
    <text evidence="5">The sequence shown here is derived from an EMBL/GenBank/DDBJ whole genome shotgun (WGS) entry which is preliminary data.</text>
</comment>
<dbReference type="Pfam" id="PF17973">
    <property type="entry name" value="bMG10"/>
    <property type="match status" value="1"/>
</dbReference>
<dbReference type="Pfam" id="PF11974">
    <property type="entry name" value="bMG3"/>
    <property type="match status" value="1"/>
</dbReference>
<keyword evidence="6" id="KW-1185">Reference proteome</keyword>
<dbReference type="InterPro" id="IPR001599">
    <property type="entry name" value="Macroglobln_a2"/>
</dbReference>
<organism evidence="5 6">
    <name type="scientific">Mangrovibacterium diazotrophicum</name>
    <dbReference type="NCBI Taxonomy" id="1261403"/>
    <lineage>
        <taxon>Bacteria</taxon>
        <taxon>Pseudomonadati</taxon>
        <taxon>Bacteroidota</taxon>
        <taxon>Bacteroidia</taxon>
        <taxon>Marinilabiliales</taxon>
        <taxon>Prolixibacteraceae</taxon>
        <taxon>Mangrovibacterium</taxon>
    </lineage>
</organism>
<feature type="domain" description="Alpha-2-macroglobulin bait region" evidence="3">
    <location>
        <begin position="986"/>
        <end position="1128"/>
    </location>
</feature>
<dbReference type="InterPro" id="IPR021868">
    <property type="entry name" value="Alpha_2_Macroglob_MG3"/>
</dbReference>
<dbReference type="SUPFAM" id="SSF48239">
    <property type="entry name" value="Terpenoid cyclases/Protein prenyltransferases"/>
    <property type="match status" value="1"/>
</dbReference>
<reference evidence="5 6" key="1">
    <citation type="submission" date="2018-09" db="EMBL/GenBank/DDBJ databases">
        <title>Genomic Encyclopedia of Archaeal and Bacterial Type Strains, Phase II (KMG-II): from individual species to whole genera.</title>
        <authorList>
            <person name="Goeker M."/>
        </authorList>
    </citation>
    <scope>NUCLEOTIDE SEQUENCE [LARGE SCALE GENOMIC DNA]</scope>
    <source>
        <strain evidence="5 6">DSM 27148</strain>
    </source>
</reference>
<dbReference type="CDD" id="cd02891">
    <property type="entry name" value="A2M_like"/>
    <property type="match status" value="1"/>
</dbReference>
<dbReference type="InterPro" id="IPR008930">
    <property type="entry name" value="Terpenoid_cyclase/PrenylTrfase"/>
</dbReference>
<evidence type="ECO:0000259" key="4">
    <source>
        <dbReference type="SMART" id="SM01360"/>
    </source>
</evidence>
<accession>A0A419WBB9</accession>
<dbReference type="Gene3D" id="2.60.40.3710">
    <property type="match status" value="1"/>
</dbReference>
<dbReference type="SMART" id="SM01419">
    <property type="entry name" value="Thiol-ester_cl"/>
    <property type="match status" value="1"/>
</dbReference>
<proteinExistence type="inferred from homology"/>
<keyword evidence="2" id="KW-0732">Signal</keyword>
<dbReference type="InterPro" id="IPR051802">
    <property type="entry name" value="YfhM-like"/>
</dbReference>
<dbReference type="Pfam" id="PF00207">
    <property type="entry name" value="A2M"/>
    <property type="match status" value="1"/>
</dbReference>
<comment type="similarity">
    <text evidence="1">Belongs to the protease inhibitor I39 (alpha-2-macroglobulin) family. Bacterial alpha-2-macroglobulin subfamily.</text>
</comment>
<dbReference type="Pfam" id="PF17972">
    <property type="entry name" value="bMG5"/>
    <property type="match status" value="1"/>
</dbReference>
<dbReference type="Proteomes" id="UP000283387">
    <property type="component" value="Unassembled WGS sequence"/>
</dbReference>
<dbReference type="RefSeq" id="WP_120273910.1">
    <property type="nucleotide sequence ID" value="NZ_RAPN01000001.1"/>
</dbReference>
<evidence type="ECO:0000313" key="5">
    <source>
        <dbReference type="EMBL" id="RKD92724.1"/>
    </source>
</evidence>
<dbReference type="EMBL" id="RAPN01000001">
    <property type="protein sequence ID" value="RKD92724.1"/>
    <property type="molecule type" value="Genomic_DNA"/>
</dbReference>
<evidence type="ECO:0000256" key="1">
    <source>
        <dbReference type="ARBA" id="ARBA00010556"/>
    </source>
</evidence>
<dbReference type="OrthoDB" id="9767116at2"/>
<dbReference type="Pfam" id="PF17962">
    <property type="entry name" value="bMG6"/>
    <property type="match status" value="1"/>
</dbReference>
<sequence>MRFQLQTLIFSFLVVFLLASCGDKKGKPTASVDTAYTQFVRSYTSGVISCKAPILVEFNQEPLHPGQPGDEAPAELISLSPKVEGKVQWVDGHTIAFTPTERMKSDAEYKVSVALGKVLAVPNEYKTMQFVVKTIKQSFSVNNLAVRAYDGQNMKLQYLSGVVYTSDCADDKQIESIVTVRKDGEKVDLNWQHAADGKKHEFRADSLLRTAEPQKLLVKWDGAVIGDEKKGEEEIELPALDVFKVVDVRVIQQPEQYLLIRFSDPLAADQNLQGLVTIDKIDGLRYQLESNELKVYLPSRLAGDHEVYVSGGIRNALNFKLKESTTMQVRFEDLKPAVRLVGKGSIVPSSNELVFPFEAVNLQAVDIRIIKIFTNNIQQFFQQNSYTESDDIKQVGRLVLQKKIDLNVASFAELKNWNTYSVDLARLIQIEPGAIYRVQIRFKKNYSLYGMEQMPESNQVSTIDQLEEEQEMQEDLADWNEPGWYSDYYRPRGFDWDESGNPEHVSYYSYEHFVARNLFATNLAVIAKGGSDQSMNFAVTNLKNTEPESGVTLKIFNFQKQLMETVTTDAIGMAKVQLKYKPFLLVAEKGGQLAYLRLDDGSSLSLSNFDVTGDVVQKGLKGYVYGERGVWRPGDRIFLTFILEDKKDVLPDNHPVIFELINPKGQTVSRQVKTNGINGFYSFTCETDPEAPTGNWMAVLKVGGQTFSKRVKVETVKPNRLKIDLKFDEDPLSIYQGYAEGTLKTAWLHGGTAKNLKAQVALNFSKAKTSFKGFFNYNFDDPAKNLYSEEQEVFKGKVNEQGVASINFKLPEITSASGMLNAHFSTRVYEETGDFSIDVKTVPYAPYSSFVGVKLPASDSNWYKTGTRYPLDIVTVDYKGNKVDRDDLEVKIYKVDWHWWWDSGEDNLARYVNNSYKKPVFRTTVNTVNGQASVPLQIDYHNWEDNGRYLIWVKDLESGHSTGLTAYFSKWGYWAADGMQGAATMLSFKSDKEKYNVGDKVTVTIPSGKNGKALVSIENGTSVLDMFWVETKEENTVFSFEAKPEMAPNAYVHISLIQPHAQTENDAPIRLYGVIPILVEDPNTHLNPILKTPAELEPEKDYEVKVSEKDGKKMTYTLAVVDEGLLDLTRFQTPDPWPSFYAREALGVKTWDFYDDVIGAYGARLERAFAVGGDENLAAAKRKKVNRFKPVVSFIGPFKLDEGETNTHQLKMPNYVGAVRVMVVAGDNGAYGNAEQSVKVLKPLMLLATLPRVLGPGEEVSLPVNVFAMKPEVKNVKVSIKTNEILTPVEGSSKQVQFAEVGDQIAAFKLKVAEKTGVGKVTVTAESGQFKASYDIEIEVRPSNPQVVNMEETVIQPGKSWDVAVTAPGMEGTNSARVELSGIPPIDLSRRLNYLIRYPHGCIEQTTSAVFPQLMLDRLTVVSAEQKQDIEDNVRAALNKFTRFQTSEGGFAYWPGERYNSEWGTNYAGHFMLKAEEAGYSLPFGMKDKWLAFQKNAARNWQRSDRGYERSELIQAYRLYTLALAQSPDFGAMNRLREEKGLDQLAQWRLAAAYAVAGQPEVGAKMIANLSRTIKPFRELSYTFGSDIRDKAMILETLVMLKRQTEAFPLVTEISAALSSNDWMSTQTTAYSLLAISEFSGVGKLEDNPLKAKVAFNGADAQNVAATVPVWQADVPLKGNQSAQVKVENQTGKVMYARIMSEGIPVTGDSTSSQSNLFMEVRYTDMQGQRIDPAKLVQGTDFVAEVSVQNPGQRGVYKEMALTTIFPSGWEIINMRLNDVDSPLKSDAFTYQDIRDDRVLTYFNLNPNEKKTFRILVSATYEGKFYLPSVQCQAMYDNSINSRKPGKWVEVLK</sequence>
<evidence type="ECO:0000259" key="3">
    <source>
        <dbReference type="SMART" id="SM01359"/>
    </source>
</evidence>